<dbReference type="GO" id="GO:0005737">
    <property type="term" value="C:cytoplasm"/>
    <property type="evidence" value="ECO:0007669"/>
    <property type="project" value="UniProtKB-SubCell"/>
</dbReference>
<reference evidence="10" key="1">
    <citation type="submission" date="2022-10" db="EMBL/GenBank/DDBJ databases">
        <title>Genome assembly of Pristionchus species.</title>
        <authorList>
            <person name="Yoshida K."/>
            <person name="Sommer R.J."/>
        </authorList>
    </citation>
    <scope>NUCLEOTIDE SEQUENCE [LARGE SCALE GENOMIC DNA]</scope>
    <source>
        <strain evidence="10">RS5460</strain>
    </source>
</reference>
<dbReference type="PANTHER" id="PTHR12596:SF2">
    <property type="entry name" value="EXPORTIN-7 ISOFORM X1"/>
    <property type="match status" value="1"/>
</dbReference>
<evidence type="ECO:0000256" key="5">
    <source>
        <dbReference type="ARBA" id="ARBA00022490"/>
    </source>
</evidence>
<dbReference type="GO" id="GO:0006611">
    <property type="term" value="P:protein export from nucleus"/>
    <property type="evidence" value="ECO:0007669"/>
    <property type="project" value="TreeGrafter"/>
</dbReference>
<comment type="similarity">
    <text evidence="3">Belongs to the exportin family.</text>
</comment>
<dbReference type="InterPro" id="IPR016024">
    <property type="entry name" value="ARM-type_fold"/>
</dbReference>
<name>A0AAN5DBV2_9BILA</name>
<dbReference type="AlphaFoldDB" id="A0AAN5DBV2"/>
<dbReference type="SUPFAM" id="SSF48371">
    <property type="entry name" value="ARM repeat"/>
    <property type="match status" value="1"/>
</dbReference>
<evidence type="ECO:0000256" key="2">
    <source>
        <dbReference type="ARBA" id="ARBA00004496"/>
    </source>
</evidence>
<keyword evidence="6" id="KW-0653">Protein transport</keyword>
<keyword evidence="4" id="KW-0813">Transport</keyword>
<dbReference type="GO" id="GO:0005643">
    <property type="term" value="C:nuclear pore"/>
    <property type="evidence" value="ECO:0007669"/>
    <property type="project" value="TreeGrafter"/>
</dbReference>
<dbReference type="EMBL" id="BTRK01000006">
    <property type="protein sequence ID" value="GMR59049.1"/>
    <property type="molecule type" value="Genomic_DNA"/>
</dbReference>
<comment type="caution">
    <text evidence="9">The sequence shown here is derived from an EMBL/GenBank/DDBJ whole genome shotgun (WGS) entry which is preliminary data.</text>
</comment>
<keyword evidence="10" id="KW-1185">Reference proteome</keyword>
<organism evidence="9 10">
    <name type="scientific">Pristionchus mayeri</name>
    <dbReference type="NCBI Taxonomy" id="1317129"/>
    <lineage>
        <taxon>Eukaryota</taxon>
        <taxon>Metazoa</taxon>
        <taxon>Ecdysozoa</taxon>
        <taxon>Nematoda</taxon>
        <taxon>Chromadorea</taxon>
        <taxon>Rhabditida</taxon>
        <taxon>Rhabditina</taxon>
        <taxon>Diplogasteromorpha</taxon>
        <taxon>Diplogasteroidea</taxon>
        <taxon>Neodiplogasteridae</taxon>
        <taxon>Pristionchus</taxon>
    </lineage>
</organism>
<evidence type="ECO:0000256" key="4">
    <source>
        <dbReference type="ARBA" id="ARBA00022448"/>
    </source>
</evidence>
<accession>A0AAN5DBV2</accession>
<comment type="subcellular location">
    <subcellularLocation>
        <location evidence="2">Cytoplasm</location>
    </subcellularLocation>
    <subcellularLocation>
        <location evidence="1">Nucleus</location>
    </subcellularLocation>
</comment>
<sequence length="1104" mass="125952">LQFNQLRDKFSPSLAPNMAESELEVLNRFCKELYEPVNQEARLQAERNLQEWSNSPEWLRLSTMLLERGNVPYGPLVASNTLLKLLTSKTSINTEQRLELSRFVLNQLGMRAQSLPPYVVSSLCQLFCRVTKIEWIHMDEAQQFPFKEPIESIIKSISLENSAESLLALQILSLLISEMNSAVGMESITKHRKTSSTFRDAYLFTIYESTVSHLREAASKNNLQPFYPVLMALLELNLNCLLFDFIGSLADETSEDNYNVQVPTVWRTAFTDGTVIKLMTQLYIMLPEKFTEKIMGILVQLASIRRTLFNAGERQTYLEELVVGTKLIMDNPSKLSDQGTFHEFCRLVARLKANFQLCELIKVEEYKPMIRLLAEFTVQSLRMVDFSPNSTYYLLCFWHRMVTSVPYIRTQDEHQLEVYCPEIVAAFVESRIAYVEKVVTEGVDDPIDDHGSLLQIFEQIISIIRCDYEKTYRLLIAHFDENAPIYQNGNDNDVSTRIAHGRLVWVATLMGTAIFGKSTSTNNDEHDKMDGEMLSRVIRLMQLSDSRLEFPSTQNADPGRGSVKMEYAFMHVLENFRRGYIMDQVCRTSAIYEKLQQQLNIADESDILGVIVQKIITNLKFWATNERILELTLALLKDLSLGYTAVRKLFRLPDIQLLLNNHTSDHFSFLGTGTSLRAMKFRTTFYEALTRLLTTDLNDDDEVFTRFIAPLNQTMQQIVDAFNAGGVDQTQLQCAIIGMCRDVRGIATACTTKGLYQILFDWLYPEMFEVMQKAMETWPEKAEVTTPILRLLGELCQNRQQRLKFEMTSCNAVLLFREVSKIILAYGSRLLALPEVSKDDVYRMRFKNMGICFFILKSCLVGAYVPFGVFRLYGDTSLQDSLDMFVKFFLAIPEADFPSYTKISTAYYHLLEAVCTDCMPFVSRLDPNIFAAILRSVQSGVMSIDPTVITSACSSLDLILNFLYKKLTRSVASTSVGIEPDGDGCILAVKNHPDLLSELLSATMSALMFGEVKCQWSMSRPLLGLILLQEECYTAFKNEIVGQQPPEKRDHFRMAFDALMDGIERNLTVKNKDAFTQNLAKFRRDIVEIVKGDYIPSSSLNSMV</sequence>
<dbReference type="PANTHER" id="PTHR12596">
    <property type="entry name" value="EXPORTIN 4,7-RELATED"/>
    <property type="match status" value="1"/>
</dbReference>
<dbReference type="InterPro" id="IPR044189">
    <property type="entry name" value="XPO4/7-like"/>
</dbReference>
<evidence type="ECO:0000313" key="9">
    <source>
        <dbReference type="EMBL" id="GMR59049.1"/>
    </source>
</evidence>
<evidence type="ECO:0000256" key="6">
    <source>
        <dbReference type="ARBA" id="ARBA00022927"/>
    </source>
</evidence>
<evidence type="ECO:0000259" key="8">
    <source>
        <dbReference type="Pfam" id="PF25795"/>
    </source>
</evidence>
<evidence type="ECO:0000256" key="3">
    <source>
        <dbReference type="ARBA" id="ARBA00009466"/>
    </source>
</evidence>
<proteinExistence type="inferred from homology"/>
<keyword evidence="7" id="KW-0539">Nucleus</keyword>
<dbReference type="InterPro" id="IPR011989">
    <property type="entry name" value="ARM-like"/>
</dbReference>
<feature type="domain" description="Exportin-7/Ran-binding protein 17 TPR repeats" evidence="8">
    <location>
        <begin position="435"/>
        <end position="676"/>
    </location>
</feature>
<gene>
    <name evidence="9" type="ORF">PMAYCL1PPCAC_29244</name>
</gene>
<dbReference type="InterPro" id="IPR057947">
    <property type="entry name" value="TPR_XPO7/RBP17"/>
</dbReference>
<evidence type="ECO:0000256" key="1">
    <source>
        <dbReference type="ARBA" id="ARBA00004123"/>
    </source>
</evidence>
<evidence type="ECO:0000313" key="10">
    <source>
        <dbReference type="Proteomes" id="UP001328107"/>
    </source>
</evidence>
<protein>
    <recommendedName>
        <fullName evidence="8">Exportin-7/Ran-binding protein 17 TPR repeats domain-containing protein</fullName>
    </recommendedName>
</protein>
<dbReference type="Pfam" id="PF25795">
    <property type="entry name" value="TPR_XPO7"/>
    <property type="match status" value="1"/>
</dbReference>
<feature type="non-terminal residue" evidence="9">
    <location>
        <position position="1"/>
    </location>
</feature>
<dbReference type="GO" id="GO:0005049">
    <property type="term" value="F:nuclear export signal receptor activity"/>
    <property type="evidence" value="ECO:0007669"/>
    <property type="project" value="InterPro"/>
</dbReference>
<dbReference type="Proteomes" id="UP001328107">
    <property type="component" value="Unassembled WGS sequence"/>
</dbReference>
<evidence type="ECO:0000256" key="7">
    <source>
        <dbReference type="ARBA" id="ARBA00023242"/>
    </source>
</evidence>
<dbReference type="Gene3D" id="1.25.10.10">
    <property type="entry name" value="Leucine-rich Repeat Variant"/>
    <property type="match status" value="2"/>
</dbReference>
<keyword evidence="5" id="KW-0963">Cytoplasm</keyword>